<keyword evidence="1 7" id="KW-0645">Protease</keyword>
<evidence type="ECO:0000256" key="5">
    <source>
        <dbReference type="ARBA" id="ARBA00023157"/>
    </source>
</evidence>
<dbReference type="InterPro" id="IPR009003">
    <property type="entry name" value="Peptidase_S1_PA"/>
</dbReference>
<dbReference type="PRINTS" id="PR00722">
    <property type="entry name" value="CHYMOTRYPSIN"/>
</dbReference>
<comment type="caution">
    <text evidence="6">Lacks conserved residue(s) required for the propagation of feature annotation.</text>
</comment>
<evidence type="ECO:0000256" key="6">
    <source>
        <dbReference type="PROSITE-ProRule" id="PRU01005"/>
    </source>
</evidence>
<dbReference type="SMART" id="SM00020">
    <property type="entry name" value="Tryp_SPc"/>
    <property type="match status" value="1"/>
</dbReference>
<dbReference type="FunFam" id="2.40.10.10:FF:000120">
    <property type="entry name" value="Putative serine protease"/>
    <property type="match status" value="1"/>
</dbReference>
<evidence type="ECO:0000256" key="2">
    <source>
        <dbReference type="ARBA" id="ARBA00022729"/>
    </source>
</evidence>
<dbReference type="SUPFAM" id="SSF50494">
    <property type="entry name" value="Trypsin-like serine proteases"/>
    <property type="match status" value="1"/>
</dbReference>
<evidence type="ECO:0000259" key="9">
    <source>
        <dbReference type="PROSITE" id="PS50240"/>
    </source>
</evidence>
<dbReference type="PROSITE" id="PS00134">
    <property type="entry name" value="TRYPSIN_HIS"/>
    <property type="match status" value="1"/>
</dbReference>
<dbReference type="InterPro" id="IPR001254">
    <property type="entry name" value="Trypsin_dom"/>
</dbReference>
<evidence type="ECO:0000256" key="1">
    <source>
        <dbReference type="ARBA" id="ARBA00022670"/>
    </source>
</evidence>
<evidence type="ECO:0000256" key="8">
    <source>
        <dbReference type="SAM" id="MobiDB-lite"/>
    </source>
</evidence>
<evidence type="ECO:0000259" key="10">
    <source>
        <dbReference type="PROSITE" id="PS51670"/>
    </source>
</evidence>
<proteinExistence type="predicted"/>
<dbReference type="CDD" id="cd00190">
    <property type="entry name" value="Tryp_SPc"/>
    <property type="match status" value="1"/>
</dbReference>
<keyword evidence="4 7" id="KW-0720">Serine protease</keyword>
<evidence type="ECO:0000256" key="3">
    <source>
        <dbReference type="ARBA" id="ARBA00022801"/>
    </source>
</evidence>
<evidence type="ECO:0000256" key="7">
    <source>
        <dbReference type="RuleBase" id="RU363034"/>
    </source>
</evidence>
<organism evidence="11 12">
    <name type="scientific">Clytia hemisphaerica</name>
    <dbReference type="NCBI Taxonomy" id="252671"/>
    <lineage>
        <taxon>Eukaryota</taxon>
        <taxon>Metazoa</taxon>
        <taxon>Cnidaria</taxon>
        <taxon>Hydrozoa</taxon>
        <taxon>Hydroidolina</taxon>
        <taxon>Leptothecata</taxon>
        <taxon>Obeliida</taxon>
        <taxon>Clytiidae</taxon>
        <taxon>Clytia</taxon>
    </lineage>
</organism>
<evidence type="ECO:0000313" key="12">
    <source>
        <dbReference type="Proteomes" id="UP000594262"/>
    </source>
</evidence>
<keyword evidence="5" id="KW-1015">Disulfide bond</keyword>
<feature type="domain" description="ShKT" evidence="10">
    <location>
        <begin position="90"/>
        <end position="121"/>
    </location>
</feature>
<dbReference type="PROSITE" id="PS50240">
    <property type="entry name" value="TRYPSIN_DOM"/>
    <property type="match status" value="1"/>
</dbReference>
<keyword evidence="12" id="KW-1185">Reference proteome</keyword>
<dbReference type="PROSITE" id="PS00135">
    <property type="entry name" value="TRYPSIN_SER"/>
    <property type="match status" value="1"/>
</dbReference>
<feature type="domain" description="Peptidase S1" evidence="9">
    <location>
        <begin position="178"/>
        <end position="413"/>
    </location>
</feature>
<feature type="domain" description="ShKT" evidence="10">
    <location>
        <begin position="49"/>
        <end position="80"/>
    </location>
</feature>
<dbReference type="InterPro" id="IPR001314">
    <property type="entry name" value="Peptidase_S1A"/>
</dbReference>
<dbReference type="InterPro" id="IPR033116">
    <property type="entry name" value="TRYPSIN_SER"/>
</dbReference>
<dbReference type="InterPro" id="IPR003582">
    <property type="entry name" value="ShKT_dom"/>
</dbReference>
<feature type="compositionally biased region" description="Low complexity" evidence="8">
    <location>
        <begin position="134"/>
        <end position="155"/>
    </location>
</feature>
<dbReference type="SMART" id="SM00254">
    <property type="entry name" value="ShKT"/>
    <property type="match status" value="2"/>
</dbReference>
<reference evidence="11" key="1">
    <citation type="submission" date="2021-01" db="UniProtKB">
        <authorList>
            <consortium name="EnsemblMetazoa"/>
        </authorList>
    </citation>
    <scope>IDENTIFICATION</scope>
</reference>
<dbReference type="AlphaFoldDB" id="A0A7M6DP71"/>
<evidence type="ECO:0000256" key="4">
    <source>
        <dbReference type="ARBA" id="ARBA00022825"/>
    </source>
</evidence>
<keyword evidence="2" id="KW-0732">Signal</keyword>
<dbReference type="PANTHER" id="PTHR24250:SF27">
    <property type="entry name" value="ELASTASE 2 LIKE"/>
    <property type="match status" value="1"/>
</dbReference>
<dbReference type="PROSITE" id="PS51670">
    <property type="entry name" value="SHKT"/>
    <property type="match status" value="2"/>
</dbReference>
<dbReference type="InterPro" id="IPR043504">
    <property type="entry name" value="Peptidase_S1_PA_chymotrypsin"/>
</dbReference>
<accession>A0A7M6DP71</accession>
<dbReference type="Gene3D" id="2.40.10.10">
    <property type="entry name" value="Trypsin-like serine proteases"/>
    <property type="match status" value="1"/>
</dbReference>
<dbReference type="Gene3D" id="1.10.10.1940">
    <property type="match status" value="2"/>
</dbReference>
<dbReference type="Pfam" id="PF01549">
    <property type="entry name" value="ShK"/>
    <property type="match status" value="2"/>
</dbReference>
<sequence length="413" mass="45504">MFILSPLAYSKHELTIKCLQLNENHVTTESYAMKTLIILAAVIVATLGCRDLSTYCQRWARYCRTNSYVQKRCPKTCNRCPAPPTRQPVCTDNHSSCSRWAIICKTNDYVKKQCRRTCNLCGGPSTPAPPTKPPKTNAPATNPPKTNAPATNPPRTNAPPTNPPQGSCGRPQVAMSRVVGGQDAKAHSWPWQIGLHRNGGFMCGGSIINSRWVVTAAHCVHRRNAREFKVKLGDHDRRKSEGEQFIQVSKIITHQSYQNSRLNNDIALLQLATPAKFGRNVQPVCLPNQGDSPQVGSKCYITGWGKIRHPGYSHTILQQLALTIQDKSTCSRMNGKYAPITDAMLCAANTDVSANQSGCHGDSGGPFVCQNSNGSWTLHGAVSWGSPRCDIKDAFTVFARVGQFRNWIEQNMK</sequence>
<evidence type="ECO:0000313" key="11">
    <source>
        <dbReference type="EnsemblMetazoa" id="CLYHEMP019627.7"/>
    </source>
</evidence>
<dbReference type="OrthoDB" id="5918597at2759"/>
<dbReference type="EnsemblMetazoa" id="CLYHEMT019627.7">
    <property type="protein sequence ID" value="CLYHEMP019627.7"/>
    <property type="gene ID" value="CLYHEMG019627"/>
</dbReference>
<dbReference type="GO" id="GO:0004252">
    <property type="term" value="F:serine-type endopeptidase activity"/>
    <property type="evidence" value="ECO:0007669"/>
    <property type="project" value="InterPro"/>
</dbReference>
<feature type="region of interest" description="Disordered" evidence="8">
    <location>
        <begin position="125"/>
        <end position="172"/>
    </location>
</feature>
<protein>
    <submittedName>
        <fullName evidence="11">Uncharacterized protein</fullName>
    </submittedName>
</protein>
<dbReference type="PANTHER" id="PTHR24250">
    <property type="entry name" value="CHYMOTRYPSIN-RELATED"/>
    <property type="match status" value="1"/>
</dbReference>
<name>A0A7M6DP71_9CNID</name>
<dbReference type="InterPro" id="IPR018114">
    <property type="entry name" value="TRYPSIN_HIS"/>
</dbReference>
<keyword evidence="3 7" id="KW-0378">Hydrolase</keyword>
<dbReference type="Proteomes" id="UP000594262">
    <property type="component" value="Unplaced"/>
</dbReference>
<dbReference type="GO" id="GO:0006508">
    <property type="term" value="P:proteolysis"/>
    <property type="evidence" value="ECO:0007669"/>
    <property type="project" value="UniProtKB-KW"/>
</dbReference>
<dbReference type="Pfam" id="PF00089">
    <property type="entry name" value="Trypsin"/>
    <property type="match status" value="1"/>
</dbReference>